<dbReference type="AlphaFoldDB" id="A0A1M4VQT1"/>
<dbReference type="GeneID" id="90993698"/>
<reference evidence="3" key="1">
    <citation type="submission" date="2016-11" db="EMBL/GenBank/DDBJ databases">
        <authorList>
            <person name="Varghese N."/>
            <person name="Submissions S."/>
        </authorList>
    </citation>
    <scope>NUCLEOTIDE SEQUENCE [LARGE SCALE GENOMIC DNA]</scope>
    <source>
        <strain evidence="3">DSM 18095</strain>
    </source>
</reference>
<dbReference type="Proteomes" id="UP000184114">
    <property type="component" value="Unassembled WGS sequence"/>
</dbReference>
<accession>A0A1M4VQT1</accession>
<gene>
    <name evidence="2" type="ORF">SAMN02745784_01575</name>
</gene>
<dbReference type="RefSeq" id="WP_072975076.1">
    <property type="nucleotide sequence ID" value="NZ_FQTY01000005.1"/>
</dbReference>
<feature type="signal peptide" evidence="1">
    <location>
        <begin position="1"/>
        <end position="26"/>
    </location>
</feature>
<evidence type="ECO:0000313" key="3">
    <source>
        <dbReference type="Proteomes" id="UP000184114"/>
    </source>
</evidence>
<dbReference type="EMBL" id="FQTY01000005">
    <property type="protein sequence ID" value="SHE71220.1"/>
    <property type="molecule type" value="Genomic_DNA"/>
</dbReference>
<protein>
    <submittedName>
        <fullName evidence="2">Uncharacterized protein</fullName>
    </submittedName>
</protein>
<proteinExistence type="predicted"/>
<keyword evidence="3" id="KW-1185">Reference proteome</keyword>
<evidence type="ECO:0000313" key="2">
    <source>
        <dbReference type="EMBL" id="SHE71220.1"/>
    </source>
</evidence>
<keyword evidence="1" id="KW-0732">Signal</keyword>
<organism evidence="2 3">
    <name type="scientific">Tissierella praeacuta DSM 18095</name>
    <dbReference type="NCBI Taxonomy" id="1123404"/>
    <lineage>
        <taxon>Bacteria</taxon>
        <taxon>Bacillati</taxon>
        <taxon>Bacillota</taxon>
        <taxon>Tissierellia</taxon>
        <taxon>Tissierellales</taxon>
        <taxon>Tissierellaceae</taxon>
        <taxon>Tissierella</taxon>
    </lineage>
</organism>
<sequence length="128" mass="14724">MKRKLGTCLSMMILLSVLFSYNTIFAENNFNRQSEGQYTQDSIKHSPNLSQEEYEEYIKANPEPLFGGKFISIQKRYSSKNNIPAAVEYSEYTDGYWWSGVLARVGSITIDPITGYYLATFEGKIYKQ</sequence>
<evidence type="ECO:0000256" key="1">
    <source>
        <dbReference type="SAM" id="SignalP"/>
    </source>
</evidence>
<feature type="chain" id="PRO_5012206083" evidence="1">
    <location>
        <begin position="27"/>
        <end position="128"/>
    </location>
</feature>
<name>A0A1M4VQT1_9FIRM</name>